<dbReference type="EnsemblMetazoa" id="XM_050662131.1">
    <property type="protein sequence ID" value="XP_050518088.1"/>
    <property type="gene ID" value="LOC126892569"/>
</dbReference>
<dbReference type="PANTHER" id="PTHR22930:SF289">
    <property type="entry name" value="DDE TNP4 DOMAIN-CONTAINING PROTEIN-RELATED"/>
    <property type="match status" value="1"/>
</dbReference>
<dbReference type="RefSeq" id="XP_050518088.1">
    <property type="nucleotide sequence ID" value="XM_050662131.1"/>
</dbReference>
<dbReference type="Pfam" id="PF13359">
    <property type="entry name" value="DDE_Tnp_4"/>
    <property type="match status" value="1"/>
</dbReference>
<comment type="cofactor">
    <cofactor evidence="1">
        <name>a divalent metal cation</name>
        <dbReference type="ChEBI" id="CHEBI:60240"/>
    </cofactor>
</comment>
<sequence>MSHHQENISCYSQVRPVFIKMPATAEERLRVKSGFYALANFPNVICAVDCTHIKYQSVGGPRAELFRNRKGYFSLNTQAVCDAQLRIQDIICRWPGSVHDTTIFNDSHIRADFENGVYGNDFLLGDSGYPCRTYLLTPFLQPRTNGEEAYNRAQVATRNPIERCFGVLKRRFPCLSMGLQVNLDTAMNIVVACAVLHNIALNYNDNIEDMIDIEAAIPEEMHEIAGRNENATVRSSLVATHFNK</sequence>
<name>A0ABM5L6L9_DIAVI</name>
<evidence type="ECO:0000259" key="8">
    <source>
        <dbReference type="Pfam" id="PF13359"/>
    </source>
</evidence>
<evidence type="ECO:0000256" key="7">
    <source>
        <dbReference type="ARBA" id="ARBA00023242"/>
    </source>
</evidence>
<dbReference type="PANTHER" id="PTHR22930">
    <property type="match status" value="1"/>
</dbReference>
<evidence type="ECO:0000313" key="9">
    <source>
        <dbReference type="EnsemblMetazoa" id="XP_050518088.1"/>
    </source>
</evidence>
<evidence type="ECO:0000256" key="1">
    <source>
        <dbReference type="ARBA" id="ARBA00001968"/>
    </source>
</evidence>
<dbReference type="Proteomes" id="UP001652700">
    <property type="component" value="Unplaced"/>
</dbReference>
<comment type="similarity">
    <text evidence="3">Belongs to the HARBI1 family.</text>
</comment>
<comment type="subcellular location">
    <subcellularLocation>
        <location evidence="2">Nucleus</location>
    </subcellularLocation>
</comment>
<protein>
    <recommendedName>
        <fullName evidence="8">DDE Tnp4 domain-containing protein</fullName>
    </recommendedName>
</protein>
<proteinExistence type="inferred from homology"/>
<keyword evidence="4" id="KW-0540">Nuclease</keyword>
<evidence type="ECO:0000256" key="5">
    <source>
        <dbReference type="ARBA" id="ARBA00022723"/>
    </source>
</evidence>
<evidence type="ECO:0000256" key="6">
    <source>
        <dbReference type="ARBA" id="ARBA00022801"/>
    </source>
</evidence>
<evidence type="ECO:0000313" key="10">
    <source>
        <dbReference type="Proteomes" id="UP001652700"/>
    </source>
</evidence>
<accession>A0ABM5L6L9</accession>
<evidence type="ECO:0000256" key="2">
    <source>
        <dbReference type="ARBA" id="ARBA00004123"/>
    </source>
</evidence>
<keyword evidence="6" id="KW-0378">Hydrolase</keyword>
<feature type="domain" description="DDE Tnp4" evidence="8">
    <location>
        <begin position="48"/>
        <end position="198"/>
    </location>
</feature>
<keyword evidence="7" id="KW-0539">Nucleus</keyword>
<organism evidence="9 10">
    <name type="scientific">Diabrotica virgifera virgifera</name>
    <name type="common">western corn rootworm</name>
    <dbReference type="NCBI Taxonomy" id="50390"/>
    <lineage>
        <taxon>Eukaryota</taxon>
        <taxon>Metazoa</taxon>
        <taxon>Ecdysozoa</taxon>
        <taxon>Arthropoda</taxon>
        <taxon>Hexapoda</taxon>
        <taxon>Insecta</taxon>
        <taxon>Pterygota</taxon>
        <taxon>Neoptera</taxon>
        <taxon>Endopterygota</taxon>
        <taxon>Coleoptera</taxon>
        <taxon>Polyphaga</taxon>
        <taxon>Cucujiformia</taxon>
        <taxon>Chrysomeloidea</taxon>
        <taxon>Chrysomelidae</taxon>
        <taxon>Galerucinae</taxon>
        <taxon>Diabroticina</taxon>
        <taxon>Diabroticites</taxon>
        <taxon>Diabrotica</taxon>
    </lineage>
</organism>
<evidence type="ECO:0000256" key="3">
    <source>
        <dbReference type="ARBA" id="ARBA00006958"/>
    </source>
</evidence>
<dbReference type="GeneID" id="126892569"/>
<keyword evidence="5" id="KW-0479">Metal-binding</keyword>
<dbReference type="InterPro" id="IPR027806">
    <property type="entry name" value="HARBI1_dom"/>
</dbReference>
<evidence type="ECO:0000256" key="4">
    <source>
        <dbReference type="ARBA" id="ARBA00022722"/>
    </source>
</evidence>
<keyword evidence="10" id="KW-1185">Reference proteome</keyword>
<reference evidence="9" key="1">
    <citation type="submission" date="2025-05" db="UniProtKB">
        <authorList>
            <consortium name="EnsemblMetazoa"/>
        </authorList>
    </citation>
    <scope>IDENTIFICATION</scope>
</reference>
<dbReference type="InterPro" id="IPR045249">
    <property type="entry name" value="HARBI1-like"/>
</dbReference>